<name>A0A0A1UA03_ENTIV</name>
<dbReference type="GeneID" id="14888940"/>
<dbReference type="GO" id="GO:0016301">
    <property type="term" value="F:kinase activity"/>
    <property type="evidence" value="ECO:0007669"/>
    <property type="project" value="UniProtKB-KW"/>
</dbReference>
<organism evidence="2 3">
    <name type="scientific">Entamoeba invadens IP1</name>
    <dbReference type="NCBI Taxonomy" id="370355"/>
    <lineage>
        <taxon>Eukaryota</taxon>
        <taxon>Amoebozoa</taxon>
        <taxon>Evosea</taxon>
        <taxon>Archamoebae</taxon>
        <taxon>Mastigamoebida</taxon>
        <taxon>Entamoebidae</taxon>
        <taxon>Entamoeba</taxon>
    </lineage>
</organism>
<proteinExistence type="predicted"/>
<reference evidence="2 3" key="1">
    <citation type="submission" date="2012-10" db="EMBL/GenBank/DDBJ databases">
        <authorList>
            <person name="Zafar N."/>
            <person name="Inman J."/>
            <person name="Hall N."/>
            <person name="Lorenzi H."/>
            <person name="Caler E."/>
        </authorList>
    </citation>
    <scope>NUCLEOTIDE SEQUENCE [LARGE SCALE GENOMIC DNA]</scope>
    <source>
        <strain evidence="2 3">IP1</strain>
    </source>
</reference>
<keyword evidence="1" id="KW-0472">Membrane</keyword>
<dbReference type="RefSeq" id="XP_004256747.1">
    <property type="nucleotide sequence ID" value="XM_004256699.1"/>
</dbReference>
<evidence type="ECO:0000313" key="2">
    <source>
        <dbReference type="EMBL" id="ELP89976.1"/>
    </source>
</evidence>
<sequence>CRAEVCGNGFIDDLYDSNGNFLRKEECDNGTNCNKYCKCYEDFITDPNDETSCILKTKITSGAIAGIVSASLFVFLVLVIIFGFLIYYGLRYKKVDIDIYKTQQPMYHFYITGSKRQLPGKISKYYIDPVELDYGNDNQATNIFETRFQRMEVKNASKNK</sequence>
<keyword evidence="2" id="KW-0418">Kinase</keyword>
<keyword evidence="1" id="KW-1133">Transmembrane helix</keyword>
<feature type="transmembrane region" description="Helical" evidence="1">
    <location>
        <begin position="64"/>
        <end position="90"/>
    </location>
</feature>
<accession>A0A0A1UA03</accession>
<dbReference type="VEuPathDB" id="AmoebaDB:EIN_302450"/>
<dbReference type="AlphaFoldDB" id="A0A0A1UA03"/>
<feature type="non-terminal residue" evidence="2">
    <location>
        <position position="1"/>
    </location>
</feature>
<protein>
    <submittedName>
        <fullName evidence="2">Protein kinase domain containing protein</fullName>
    </submittedName>
</protein>
<keyword evidence="1" id="KW-0812">Transmembrane</keyword>
<dbReference type="EMBL" id="KB206538">
    <property type="protein sequence ID" value="ELP89976.1"/>
    <property type="molecule type" value="Genomic_DNA"/>
</dbReference>
<evidence type="ECO:0000313" key="3">
    <source>
        <dbReference type="Proteomes" id="UP000014680"/>
    </source>
</evidence>
<gene>
    <name evidence="2" type="ORF">EIN_302450</name>
</gene>
<keyword evidence="3" id="KW-1185">Reference proteome</keyword>
<dbReference type="KEGG" id="eiv:EIN_302450"/>
<keyword evidence="2" id="KW-0808">Transferase</keyword>
<evidence type="ECO:0000256" key="1">
    <source>
        <dbReference type="SAM" id="Phobius"/>
    </source>
</evidence>
<dbReference type="Proteomes" id="UP000014680">
    <property type="component" value="Unassembled WGS sequence"/>
</dbReference>